<evidence type="ECO:0000256" key="5">
    <source>
        <dbReference type="SAM" id="SignalP"/>
    </source>
</evidence>
<keyword evidence="2" id="KW-0964">Secreted</keyword>
<sequence length="865" mass="97271">MFKLFHVIVLCCAFFSRGSAAPKPSLNADWRSQPDNGAEQNEELQEEVEGQESIISKLLGDYDKVKALSEGSDCRCKCVVRPLSRSACRRIEEGSATAQDFYAVETITSGPECKCACIAPPSAVNPCEGEFRLKRLREAEKEHVELSTILALLEGSFYGMDLLKLHSLTNKLLKRVDRIEKVVSLKPTVEEGTTQESPSIQTEATETPLPHQHQDKRRHEEVGRAAAAAYQNPEKYDEKVIMENPPILQTVGSGQVTEVKPQATSTSMRIKENTQGSKVGPNGMIIRGMTFYKSETDPMVADDGEPGENFFEYDTFSGDGPVNLFIEENLLLHRAPRPRTRVGLRSYRPKIKGLAKSYKIAQSTNPKETELISKTQNDIVSETGSKSIEEDTQRDTFTTRDVTLGSNNTADILKTSNMSPQTSQRDTPGITKGLLPVTAKPHVVSSSVAPKETPQSPQVTKVTPEYVRFTEMETSSRDPKDQTQTIRASTAANPSRLRLNITADASTTSRPSSDPTFFTSSQTDATTPQEENNSSYVSGSAFPHDTHLPVSISTSTKATTTSKQAAQVRKQYKISWEEEAEEGSQNGRELVQRQEEPTSRKPGDCKDTLASISEPVTHNTYGRMEGAWMKDPTSADDKIYITDFYYGNNLLEFKNLEVFKQGRFTNSYKLPYNWIGTGHVVYDGAFFYNRAFSRDIIKFDLRQRHVAAWTMLHDALFEESSSPWDWRSHSDIDLAVDESGLWIIYPAMDDEGFLQEVVVLSRLNPSDLSMQRETTWRTGLRRNYFGNCFIVCGVLYAVDSYNRRDANLEYAFDTHTNTQMIPRMPFINNYTYTTQIDYNPKEGVLYAWDNGHQVTYNIRFAYVDP</sequence>
<dbReference type="PROSITE" id="PS51132">
    <property type="entry name" value="OLF"/>
    <property type="match status" value="1"/>
</dbReference>
<feature type="compositionally biased region" description="Polar residues" evidence="4">
    <location>
        <begin position="482"/>
        <end position="493"/>
    </location>
</feature>
<evidence type="ECO:0000256" key="2">
    <source>
        <dbReference type="ARBA" id="ARBA00022525"/>
    </source>
</evidence>
<reference evidence="7" key="1">
    <citation type="submission" date="2016-05" db="EMBL/GenBank/DDBJ databases">
        <authorList>
            <person name="Lavstsen T."/>
            <person name="Jespersen J.S."/>
        </authorList>
    </citation>
    <scope>NUCLEOTIDE SEQUENCE</scope>
    <source>
        <tissue evidence="7">Brain</tissue>
    </source>
</reference>
<feature type="region of interest" description="Disordered" evidence="4">
    <location>
        <begin position="22"/>
        <end position="41"/>
    </location>
</feature>
<feature type="compositionally biased region" description="Polar residues" evidence="4">
    <location>
        <begin position="253"/>
        <end position="277"/>
    </location>
</feature>
<name>A0A1A8MCW7_9TELE</name>
<dbReference type="EMBL" id="HAEF01013030">
    <property type="protein sequence ID" value="SBR54189.1"/>
    <property type="molecule type" value="Transcribed_RNA"/>
</dbReference>
<evidence type="ECO:0000256" key="1">
    <source>
        <dbReference type="ARBA" id="ARBA00004613"/>
    </source>
</evidence>
<comment type="caution">
    <text evidence="3">Lacks conserved residue(s) required for the propagation of feature annotation.</text>
</comment>
<gene>
    <name evidence="7" type="primary">OLFML2BA</name>
</gene>
<comment type="subcellular location">
    <subcellularLocation>
        <location evidence="1">Secreted</location>
    </subcellularLocation>
</comment>
<feature type="region of interest" description="Disordered" evidence="4">
    <location>
        <begin position="253"/>
        <end position="282"/>
    </location>
</feature>
<evidence type="ECO:0000313" key="7">
    <source>
        <dbReference type="EMBL" id="SBR54189.1"/>
    </source>
</evidence>
<proteinExistence type="predicted"/>
<feature type="region of interest" description="Disordered" evidence="4">
    <location>
        <begin position="189"/>
        <end position="226"/>
    </location>
</feature>
<feature type="chain" id="PRO_5008374821" evidence="5">
    <location>
        <begin position="21"/>
        <end position="865"/>
    </location>
</feature>
<evidence type="ECO:0000256" key="3">
    <source>
        <dbReference type="PROSITE-ProRule" id="PRU00446"/>
    </source>
</evidence>
<protein>
    <submittedName>
        <fullName evidence="7">Olfactomedin-like 2Ba</fullName>
    </submittedName>
</protein>
<dbReference type="PANTHER" id="PTHR23192">
    <property type="entry name" value="OLFACTOMEDIN-RELATED"/>
    <property type="match status" value="1"/>
</dbReference>
<dbReference type="GO" id="GO:0007165">
    <property type="term" value="P:signal transduction"/>
    <property type="evidence" value="ECO:0007669"/>
    <property type="project" value="TreeGrafter"/>
</dbReference>
<evidence type="ECO:0000256" key="4">
    <source>
        <dbReference type="SAM" id="MobiDB-lite"/>
    </source>
</evidence>
<dbReference type="PANTHER" id="PTHR23192:SF37">
    <property type="entry name" value="OLFACTOMEDIN-LIKE PROTEIN 2B"/>
    <property type="match status" value="1"/>
</dbReference>
<feature type="compositionally biased region" description="Polar residues" evidence="4">
    <location>
        <begin position="191"/>
        <end position="205"/>
    </location>
</feature>
<feature type="compositionally biased region" description="Basic and acidic residues" evidence="4">
    <location>
        <begin position="590"/>
        <end position="607"/>
    </location>
</feature>
<dbReference type="SMART" id="SM00284">
    <property type="entry name" value="OLF"/>
    <property type="match status" value="1"/>
</dbReference>
<reference evidence="7" key="2">
    <citation type="submission" date="2016-06" db="EMBL/GenBank/DDBJ databases">
        <title>The genome of a short-lived fish provides insights into sex chromosome evolution and the genetic control of aging.</title>
        <authorList>
            <person name="Reichwald K."/>
            <person name="Felder M."/>
            <person name="Petzold A."/>
            <person name="Koch P."/>
            <person name="Groth M."/>
            <person name="Platzer M."/>
        </authorList>
    </citation>
    <scope>NUCLEOTIDE SEQUENCE</scope>
    <source>
        <tissue evidence="7">Brain</tissue>
    </source>
</reference>
<dbReference type="AlphaFoldDB" id="A0A1A8MCW7"/>
<dbReference type="Pfam" id="PF02191">
    <property type="entry name" value="OLF"/>
    <property type="match status" value="1"/>
</dbReference>
<dbReference type="GO" id="GO:0005615">
    <property type="term" value="C:extracellular space"/>
    <property type="evidence" value="ECO:0007669"/>
    <property type="project" value="TreeGrafter"/>
</dbReference>
<dbReference type="InterPro" id="IPR050605">
    <property type="entry name" value="Olfactomedin-like_domain"/>
</dbReference>
<dbReference type="InterPro" id="IPR003112">
    <property type="entry name" value="Olfac-like_dom"/>
</dbReference>
<keyword evidence="5" id="KW-0732">Signal</keyword>
<organism evidence="7">
    <name type="scientific">Nothobranchius pienaari</name>
    <dbReference type="NCBI Taxonomy" id="704102"/>
    <lineage>
        <taxon>Eukaryota</taxon>
        <taxon>Metazoa</taxon>
        <taxon>Chordata</taxon>
        <taxon>Craniata</taxon>
        <taxon>Vertebrata</taxon>
        <taxon>Euteleostomi</taxon>
        <taxon>Actinopterygii</taxon>
        <taxon>Neopterygii</taxon>
        <taxon>Teleostei</taxon>
        <taxon>Neoteleostei</taxon>
        <taxon>Acanthomorphata</taxon>
        <taxon>Ovalentaria</taxon>
        <taxon>Atherinomorphae</taxon>
        <taxon>Cyprinodontiformes</taxon>
        <taxon>Nothobranchiidae</taxon>
        <taxon>Nothobranchius</taxon>
    </lineage>
</organism>
<feature type="signal peptide" evidence="5">
    <location>
        <begin position="1"/>
        <end position="20"/>
    </location>
</feature>
<feature type="compositionally biased region" description="Polar residues" evidence="4">
    <location>
        <begin position="503"/>
        <end position="538"/>
    </location>
</feature>
<feature type="region of interest" description="Disordered" evidence="4">
    <location>
        <begin position="470"/>
        <end position="549"/>
    </location>
</feature>
<feature type="region of interest" description="Disordered" evidence="4">
    <location>
        <begin position="577"/>
        <end position="609"/>
    </location>
</feature>
<feature type="domain" description="Olfactomedin-like" evidence="6">
    <location>
        <begin position="604"/>
        <end position="862"/>
    </location>
</feature>
<evidence type="ECO:0000259" key="6">
    <source>
        <dbReference type="PROSITE" id="PS51132"/>
    </source>
</evidence>
<feature type="compositionally biased region" description="Basic and acidic residues" evidence="4">
    <location>
        <begin position="470"/>
        <end position="481"/>
    </location>
</feature>
<accession>A0A1A8MCW7</accession>